<dbReference type="InterPro" id="IPR010827">
    <property type="entry name" value="BamA/TamA_POTRA"/>
</dbReference>
<keyword evidence="3 5" id="KW-0812">Transmembrane</keyword>
<accession>A0A4P2VV22</accession>
<evidence type="ECO:0000256" key="5">
    <source>
        <dbReference type="SAM" id="Phobius"/>
    </source>
</evidence>
<feature type="transmembrane region" description="Helical" evidence="5">
    <location>
        <begin position="12"/>
        <end position="29"/>
    </location>
</feature>
<keyword evidence="5" id="KW-1133">Transmembrane helix</keyword>
<dbReference type="RefSeq" id="WP_130607479.1">
    <property type="nucleotide sequence ID" value="NZ_AP019368.1"/>
</dbReference>
<dbReference type="OrthoDB" id="366754at2"/>
<dbReference type="EMBL" id="AP019368">
    <property type="protein sequence ID" value="BBH52742.1"/>
    <property type="molecule type" value="Genomic_DNA"/>
</dbReference>
<keyword evidence="4 5" id="KW-0472">Membrane</keyword>
<keyword evidence="2" id="KW-1134">Transmembrane beta strand</keyword>
<protein>
    <recommendedName>
        <fullName evidence="6">POTRA domain-containing protein</fullName>
    </recommendedName>
</protein>
<keyword evidence="8" id="KW-1185">Reference proteome</keyword>
<evidence type="ECO:0000256" key="4">
    <source>
        <dbReference type="ARBA" id="ARBA00023136"/>
    </source>
</evidence>
<evidence type="ECO:0000256" key="2">
    <source>
        <dbReference type="ARBA" id="ARBA00022452"/>
    </source>
</evidence>
<reference evidence="7 8" key="1">
    <citation type="submission" date="2018-12" db="EMBL/GenBank/DDBJ databases">
        <title>Rubrispira sanarue gen. nov., sp., nov., a member of the order Silvanigrellales, isolated from a brackish lake in Hamamatsu Japan.</title>
        <authorList>
            <person name="Maejima Y."/>
            <person name="Iino T."/>
            <person name="Muraguchi Y."/>
            <person name="Fukuda K."/>
            <person name="Nojiri H."/>
            <person name="Ohkuma M."/>
            <person name="Moriuchi R."/>
            <person name="Dohra H."/>
            <person name="Kimbara K."/>
            <person name="Shintani M."/>
        </authorList>
    </citation>
    <scope>NUCLEOTIDE SEQUENCE [LARGE SCALE GENOMIC DNA]</scope>
    <source>
        <strain evidence="7 8">RF1110005</strain>
    </source>
</reference>
<dbReference type="PANTHER" id="PTHR12815">
    <property type="entry name" value="SORTING AND ASSEMBLY MACHINERY SAMM50 PROTEIN FAMILY MEMBER"/>
    <property type="match status" value="1"/>
</dbReference>
<evidence type="ECO:0000256" key="3">
    <source>
        <dbReference type="ARBA" id="ARBA00022692"/>
    </source>
</evidence>
<organism evidence="7 8">
    <name type="scientific">Fluviispira sanaruensis</name>
    <dbReference type="NCBI Taxonomy" id="2493639"/>
    <lineage>
        <taxon>Bacteria</taxon>
        <taxon>Pseudomonadati</taxon>
        <taxon>Bdellovibrionota</taxon>
        <taxon>Oligoflexia</taxon>
        <taxon>Silvanigrellales</taxon>
        <taxon>Silvanigrellaceae</taxon>
        <taxon>Fluviispira</taxon>
    </lineage>
</organism>
<evidence type="ECO:0000256" key="1">
    <source>
        <dbReference type="ARBA" id="ARBA00004370"/>
    </source>
</evidence>
<sequence>MLINQCFGFKKIKIFLFIIVIFSYFFLKINNIYAQDLDPNKFGKEIRADQAVNLLIKSIEIYGNTQTGDDIILEQITLKENSKFSLKNLASTVQNLKNLQIFLKIDIKFYQLNKDVDNIYIKIEVDEKWTLLPYFLTGSGGGSSYLVVGLYDTNFLGRLYTFNFTYGCKNDNCSTFIFFRNPSVLGGPVNLVINGAKQHDIYNTYDKNRTVSGSFSSKRNMLTSYADVKLSENLFLGGGFIFYDYNIDTVGLNDTEINTNIKNNFKLPNSTSSLAAEARITLGSINYDGILSNGVNFVSILDSTANAYTNPDDNYTSLNNTVLLFSPHIPLGLFDIPLPRLSYFALRANFSMTSSDVLSQQYFLGGLDKIRGFYDNEFSGKFAWYGNFELRIPSYVGEYLTLQHALFTDFGSATNSIANLVSPQTASSIGIGIRFLPMKINRVAIRLDYAYTLTPFHTFGFSFGLLQFF</sequence>
<dbReference type="PROSITE" id="PS51779">
    <property type="entry name" value="POTRA"/>
    <property type="match status" value="1"/>
</dbReference>
<dbReference type="KEGG" id="sbf:JCM31447_11840"/>
<dbReference type="Gene3D" id="3.10.20.310">
    <property type="entry name" value="membrane protein fhac"/>
    <property type="match status" value="1"/>
</dbReference>
<dbReference type="GO" id="GO:0019867">
    <property type="term" value="C:outer membrane"/>
    <property type="evidence" value="ECO:0007669"/>
    <property type="project" value="InterPro"/>
</dbReference>
<name>A0A4P2VV22_FLUSA</name>
<dbReference type="InterPro" id="IPR034746">
    <property type="entry name" value="POTRA"/>
</dbReference>
<gene>
    <name evidence="7" type="ORF">JCM31447_11840</name>
</gene>
<dbReference type="Gene3D" id="2.40.160.50">
    <property type="entry name" value="membrane protein fhac: a member of the omp85/tpsb transporter family"/>
    <property type="match status" value="1"/>
</dbReference>
<dbReference type="Pfam" id="PF07244">
    <property type="entry name" value="POTRA"/>
    <property type="match status" value="1"/>
</dbReference>
<proteinExistence type="predicted"/>
<feature type="domain" description="POTRA" evidence="6">
    <location>
        <begin position="54"/>
        <end position="128"/>
    </location>
</feature>
<evidence type="ECO:0000313" key="8">
    <source>
        <dbReference type="Proteomes" id="UP000291236"/>
    </source>
</evidence>
<dbReference type="PANTHER" id="PTHR12815:SF18">
    <property type="entry name" value="SORTING AND ASSEMBLY MACHINERY COMPONENT 50 HOMOLOG"/>
    <property type="match status" value="1"/>
</dbReference>
<dbReference type="AlphaFoldDB" id="A0A4P2VV22"/>
<dbReference type="InterPro" id="IPR039910">
    <property type="entry name" value="D15-like"/>
</dbReference>
<evidence type="ECO:0000259" key="6">
    <source>
        <dbReference type="PROSITE" id="PS51779"/>
    </source>
</evidence>
<evidence type="ECO:0000313" key="7">
    <source>
        <dbReference type="EMBL" id="BBH52742.1"/>
    </source>
</evidence>
<dbReference type="Proteomes" id="UP000291236">
    <property type="component" value="Chromosome"/>
</dbReference>
<comment type="subcellular location">
    <subcellularLocation>
        <location evidence="1">Membrane</location>
    </subcellularLocation>
</comment>